<comment type="caution">
    <text evidence="1">The sequence shown here is derived from an EMBL/GenBank/DDBJ whole genome shotgun (WGS) entry which is preliminary data.</text>
</comment>
<gene>
    <name evidence="1" type="ORF">AN2V17_14580</name>
</gene>
<proteinExistence type="predicted"/>
<keyword evidence="2" id="KW-1185">Reference proteome</keyword>
<evidence type="ECO:0000313" key="1">
    <source>
        <dbReference type="EMBL" id="GMQ62227.1"/>
    </source>
</evidence>
<evidence type="ECO:0000313" key="2">
    <source>
        <dbReference type="Proteomes" id="UP001374599"/>
    </source>
</evidence>
<sequence length="1155" mass="127665">MKRLKIYLSVVLSIFMLFTFTYDSTAETTSNVIYIYTSDDLQKLSENCRLDTFSENIIVTLTGDINLSSISFEPIPSFSGIFDGNNHTISGLNTHDSGSDQGLFRYLQENGIIKNLTVKGNVRPSGTKKEIGGIVGTNRGQIINCSFHGTVKGSTSIGGIAGYNDKSGKIANCTSNGLIMGEHYIGGIAGQNVGYILECVNHSNVNTTNDGIVQNKDMASYNIKDINLEQLNSTENIDALTDTGGVVGYNQGIVESSENRGAIGYHHVGYNIGGIIGRQSGYVSNCKNYGVVKGRKDIGGVIGQAEPSIRLLFSEDTLEQIDNELGTLNKQVNQLINDSEKSSQTISSRLDNLNNLTSAASNKMHDLANYTTNYIDDSTAVANTGIDRIRHTMDQLEPVLDSFVNASEELTKGFDEFRKGFDQLAKSSKDINNSLKDVADAFDDLHLAHDNATAALNNISAATKIIQTAAENSDEMEKAIKELKSGLEDLDDAAQAGIEALEKIADALKKVDNPLSTDWDKISEDIQDNLKTMKEKLSSANTKITHALDVFYKEFTDDQALIRQAFAYINFAIEDMKHLSTNMNDALIDMDYVLEDLDLATDATTEAMKNISKGMEYFTNCSKECTTAMTDIKSIIEELNDYEKLQIPKLKDYVTETSDSLFKEIDSISEELSLLNEEVKGSSDSFHKNIRAVNKQFEVIVDIIRDGLNSLSFDNKDLFEDISDQSPEEEVTKEKGIVKDCYNDGDVLGDVNIGGIAGSMAIEYDFDPEDDIINKGNTSFNFKYQTKALLMSSINKGNIQAKKNYAGGIIGRMDLGLLIKSENYGFIESLDGNYTGGIVGSSNSVIRRCYSLSELSGKDYVGGIAGYGADIYNCLSLVKVNNSNEFTGAVAGDISGKMSNNYFVKGEVEGVDSISYGGKAIPQSYDEFVLNEELPESFKSFKLTFVVDNKIVKEIPFEYGDTFDSNKLPAIPEKEGYYSSWPSYDYNNLTFSKKLEAIYTPMIQVLSSDSDNPHPKLLVEGSFNPDETLKIEQVESPTKMIDNHKTIEEWCVQLSKVPNEPYTYRIKKPETKKKVILYKREGNKWKKAKSKADGSYLTFESNSNSFNLAFVEKNIDKKLYIGIGIGSILLILILIIKRKTRKRAKKKGPKIRPVK</sequence>
<organism evidence="1 2">
    <name type="scientific">Vallitalea maricola</name>
    <dbReference type="NCBI Taxonomy" id="3074433"/>
    <lineage>
        <taxon>Bacteria</taxon>
        <taxon>Bacillati</taxon>
        <taxon>Bacillota</taxon>
        <taxon>Clostridia</taxon>
        <taxon>Lachnospirales</taxon>
        <taxon>Vallitaleaceae</taxon>
        <taxon>Vallitalea</taxon>
    </lineage>
</organism>
<protein>
    <submittedName>
        <fullName evidence="1">Uncharacterized protein</fullName>
    </submittedName>
</protein>
<accession>A0ACB5UHW9</accession>
<dbReference type="Proteomes" id="UP001374599">
    <property type="component" value="Unassembled WGS sequence"/>
</dbReference>
<name>A0ACB5UHW9_9FIRM</name>
<reference evidence="1" key="1">
    <citation type="submission" date="2023-09" db="EMBL/GenBank/DDBJ databases">
        <title>Vallitalea sediminicola and Vallitalea maricola sp. nov., anaerobic bacteria isolated from marine sediment.</title>
        <authorList>
            <person name="Hirano S."/>
            <person name="Maeda A."/>
            <person name="Terahara T."/>
            <person name="Mori K."/>
            <person name="Hamada M."/>
            <person name="Matsumoto R."/>
            <person name="Kobayashi T."/>
        </authorList>
    </citation>
    <scope>NUCLEOTIDE SEQUENCE</scope>
    <source>
        <strain evidence="1">AN17-2</strain>
    </source>
</reference>
<dbReference type="EMBL" id="BTPU01000022">
    <property type="protein sequence ID" value="GMQ62227.1"/>
    <property type="molecule type" value="Genomic_DNA"/>
</dbReference>